<evidence type="ECO:0000313" key="6">
    <source>
        <dbReference type="Proteomes" id="UP000295711"/>
    </source>
</evidence>
<comment type="caution">
    <text evidence="5">The sequence shown here is derived from an EMBL/GenBank/DDBJ whole genome shotgun (WGS) entry which is preliminary data.</text>
</comment>
<dbReference type="GO" id="GO:0008775">
    <property type="term" value="F:acetate CoA-transferase activity"/>
    <property type="evidence" value="ECO:0007669"/>
    <property type="project" value="InterPro"/>
</dbReference>
<dbReference type="PANTHER" id="PTHR21432:SF20">
    <property type="entry name" value="ACETYL-COA HYDROLASE"/>
    <property type="match status" value="1"/>
</dbReference>
<dbReference type="Proteomes" id="UP000295711">
    <property type="component" value="Unassembled WGS sequence"/>
</dbReference>
<feature type="domain" description="Acetyl-CoA hydrolase/transferase C-terminal" evidence="4">
    <location>
        <begin position="274"/>
        <end position="426"/>
    </location>
</feature>
<dbReference type="Gene3D" id="3.30.750.70">
    <property type="entry name" value="4-hydroxybutyrate coenzyme like domains"/>
    <property type="match status" value="1"/>
</dbReference>
<name>A0A4R2LID4_9FIRM</name>
<dbReference type="SUPFAM" id="SSF100950">
    <property type="entry name" value="NagB/RpiA/CoA transferase-like"/>
    <property type="match status" value="2"/>
</dbReference>
<dbReference type="InterPro" id="IPR037171">
    <property type="entry name" value="NagB/RpiA_transferase-like"/>
</dbReference>
<dbReference type="InterPro" id="IPR026888">
    <property type="entry name" value="AcetylCoA_hyd_C"/>
</dbReference>
<dbReference type="RefSeq" id="WP_132089180.1">
    <property type="nucleotide sequence ID" value="NZ_JANKAQ010000001.1"/>
</dbReference>
<evidence type="ECO:0000256" key="1">
    <source>
        <dbReference type="ARBA" id="ARBA00009632"/>
    </source>
</evidence>
<evidence type="ECO:0000313" key="5">
    <source>
        <dbReference type="EMBL" id="TCO86023.1"/>
    </source>
</evidence>
<comment type="similarity">
    <text evidence="1">Belongs to the acetyl-CoA hydrolase/transferase family.</text>
</comment>
<accession>A0A4R2LID4</accession>
<dbReference type="OrthoDB" id="9801795at2"/>
<dbReference type="Gene3D" id="3.40.1080.20">
    <property type="entry name" value="Acetyl-CoA hydrolase/transferase C-terminal domain"/>
    <property type="match status" value="1"/>
</dbReference>
<feature type="domain" description="Acetyl-CoA hydrolase/transferase N-terminal" evidence="3">
    <location>
        <begin position="10"/>
        <end position="185"/>
    </location>
</feature>
<protein>
    <submittedName>
        <fullName evidence="5">4-hydroxybutyrate CoA-transferase</fullName>
    </submittedName>
</protein>
<dbReference type="Pfam" id="PF13336">
    <property type="entry name" value="AcetylCoA_hyd_C"/>
    <property type="match status" value="1"/>
</dbReference>
<dbReference type="GO" id="GO:0006083">
    <property type="term" value="P:acetate metabolic process"/>
    <property type="evidence" value="ECO:0007669"/>
    <property type="project" value="InterPro"/>
</dbReference>
<sequence length="451" mass="50031">MNILDWKDIYDSKVVSAKEAIGYIKSGDRVVTGHAAGEPTYLIDTLVDNYEMYENVEICHLVSLGEGKYTRPEMKGHFIFNGFFLGAGTREAVAQGYANYSPGFFHEIPKLFRTELPVDVALVMVSLPDKHGFCSFGTSSDYTKPVADSAKIVIAQVNEFMPRTFGGNLIHVRDIDFIVEHSEPILEQQPAKVSILEQKIGKYCSTLIKDGDCLQLGIGSIPESVLPFLWDRKDLGLHTEMASDGIVDLMLAGIINNKRKKVEPGRSVITFVMGTRRLYDFIDDNPEISMNPVDYVNDPVTIAKNDNVVSINSCIQVDLMGQVASESIGLRQFSGVGGQVDFVRGAAMSNGGRSIIAMLSTAKGGTISRIVPFLDQGAAVTTSRNDVHYVITEYGIALLKGKTLKERARALIKIAHPKFRQELREEYERRFLEPYEYAPAVRRSVKETAEE</sequence>
<dbReference type="Pfam" id="PF02550">
    <property type="entry name" value="AcetylCoA_hydro"/>
    <property type="match status" value="1"/>
</dbReference>
<dbReference type="InterPro" id="IPR038460">
    <property type="entry name" value="AcetylCoA_hyd_C_sf"/>
</dbReference>
<gene>
    <name evidence="5" type="ORF">EV212_102341</name>
</gene>
<evidence type="ECO:0000259" key="4">
    <source>
        <dbReference type="Pfam" id="PF13336"/>
    </source>
</evidence>
<evidence type="ECO:0000256" key="2">
    <source>
        <dbReference type="ARBA" id="ARBA00022679"/>
    </source>
</evidence>
<reference evidence="5 6" key="1">
    <citation type="submission" date="2019-03" db="EMBL/GenBank/DDBJ databases">
        <title>Genomic Encyclopedia of Type Strains, Phase IV (KMG-IV): sequencing the most valuable type-strain genomes for metagenomic binning, comparative biology and taxonomic classification.</title>
        <authorList>
            <person name="Goeker M."/>
        </authorList>
    </citation>
    <scope>NUCLEOTIDE SEQUENCE [LARGE SCALE GENOMIC DNA]</scope>
    <source>
        <strain evidence="5 6">DSM 28559</strain>
    </source>
</reference>
<proteinExistence type="inferred from homology"/>
<keyword evidence="2 5" id="KW-0808">Transferase</keyword>
<dbReference type="PANTHER" id="PTHR21432">
    <property type="entry name" value="ACETYL-COA HYDROLASE-RELATED"/>
    <property type="match status" value="1"/>
</dbReference>
<evidence type="ECO:0000259" key="3">
    <source>
        <dbReference type="Pfam" id="PF02550"/>
    </source>
</evidence>
<dbReference type="InterPro" id="IPR046433">
    <property type="entry name" value="ActCoA_hydro"/>
</dbReference>
<keyword evidence="6" id="KW-1185">Reference proteome</keyword>
<dbReference type="EMBL" id="SLXA01000002">
    <property type="protein sequence ID" value="TCO86023.1"/>
    <property type="molecule type" value="Genomic_DNA"/>
</dbReference>
<organism evidence="5 6">
    <name type="scientific">Frisingicoccus caecimuris</name>
    <dbReference type="NCBI Taxonomy" id="1796636"/>
    <lineage>
        <taxon>Bacteria</taxon>
        <taxon>Bacillati</taxon>
        <taxon>Bacillota</taxon>
        <taxon>Clostridia</taxon>
        <taxon>Lachnospirales</taxon>
        <taxon>Lachnospiraceae</taxon>
        <taxon>Frisingicoccus</taxon>
    </lineage>
</organism>
<dbReference type="InterPro" id="IPR003702">
    <property type="entry name" value="ActCoA_hydro_N"/>
</dbReference>
<dbReference type="Gene3D" id="3.40.1080.10">
    <property type="entry name" value="Glutaconate Coenzyme A-transferase"/>
    <property type="match status" value="1"/>
</dbReference>
<dbReference type="AlphaFoldDB" id="A0A4R2LID4"/>